<accession>A0ACB8C7Y8</accession>
<dbReference type="EMBL" id="CM023477">
    <property type="protein sequence ID" value="KAH7937017.1"/>
    <property type="molecule type" value="Genomic_DNA"/>
</dbReference>
<gene>
    <name evidence="1" type="ORF">HPB49_007316</name>
</gene>
<protein>
    <submittedName>
        <fullName evidence="1">Uncharacterized protein</fullName>
    </submittedName>
</protein>
<proteinExistence type="predicted"/>
<sequence>MAGGNYDISIRQTYETEGRIRLQNTLPVMSSEDLKGIEDTSPVSGTNNNFCITVRDADLAALSAHMPVIAYVGGYCAHAAMKVLKCESCQESLVVDKEEAELESDPHSLIT</sequence>
<evidence type="ECO:0000313" key="2">
    <source>
        <dbReference type="Proteomes" id="UP000821865"/>
    </source>
</evidence>
<reference evidence="1" key="1">
    <citation type="submission" date="2020-05" db="EMBL/GenBank/DDBJ databases">
        <title>Large-scale comparative analyses of tick genomes elucidate their genetic diversity and vector capacities.</title>
        <authorList>
            <person name="Jia N."/>
            <person name="Wang J."/>
            <person name="Shi W."/>
            <person name="Du L."/>
            <person name="Sun Y."/>
            <person name="Zhan W."/>
            <person name="Jiang J."/>
            <person name="Wang Q."/>
            <person name="Zhang B."/>
            <person name="Ji P."/>
            <person name="Sakyi L.B."/>
            <person name="Cui X."/>
            <person name="Yuan T."/>
            <person name="Jiang B."/>
            <person name="Yang W."/>
            <person name="Lam T.T.-Y."/>
            <person name="Chang Q."/>
            <person name="Ding S."/>
            <person name="Wang X."/>
            <person name="Zhu J."/>
            <person name="Ruan X."/>
            <person name="Zhao L."/>
            <person name="Wei J."/>
            <person name="Que T."/>
            <person name="Du C."/>
            <person name="Cheng J."/>
            <person name="Dai P."/>
            <person name="Han X."/>
            <person name="Huang E."/>
            <person name="Gao Y."/>
            <person name="Liu J."/>
            <person name="Shao H."/>
            <person name="Ye R."/>
            <person name="Li L."/>
            <person name="Wei W."/>
            <person name="Wang X."/>
            <person name="Wang C."/>
            <person name="Yang T."/>
            <person name="Huo Q."/>
            <person name="Li W."/>
            <person name="Guo W."/>
            <person name="Chen H."/>
            <person name="Zhou L."/>
            <person name="Ni X."/>
            <person name="Tian J."/>
            <person name="Zhou Y."/>
            <person name="Sheng Y."/>
            <person name="Liu T."/>
            <person name="Pan Y."/>
            <person name="Xia L."/>
            <person name="Li J."/>
            <person name="Zhao F."/>
            <person name="Cao W."/>
        </authorList>
    </citation>
    <scope>NUCLEOTIDE SEQUENCE</scope>
    <source>
        <strain evidence="1">Dsil-2018</strain>
    </source>
</reference>
<comment type="caution">
    <text evidence="1">The sequence shown here is derived from an EMBL/GenBank/DDBJ whole genome shotgun (WGS) entry which is preliminary data.</text>
</comment>
<keyword evidence="2" id="KW-1185">Reference proteome</keyword>
<name>A0ACB8C7Y8_DERSI</name>
<organism evidence="1 2">
    <name type="scientific">Dermacentor silvarum</name>
    <name type="common">Tick</name>
    <dbReference type="NCBI Taxonomy" id="543639"/>
    <lineage>
        <taxon>Eukaryota</taxon>
        <taxon>Metazoa</taxon>
        <taxon>Ecdysozoa</taxon>
        <taxon>Arthropoda</taxon>
        <taxon>Chelicerata</taxon>
        <taxon>Arachnida</taxon>
        <taxon>Acari</taxon>
        <taxon>Parasitiformes</taxon>
        <taxon>Ixodida</taxon>
        <taxon>Ixodoidea</taxon>
        <taxon>Ixodidae</taxon>
        <taxon>Rhipicephalinae</taxon>
        <taxon>Dermacentor</taxon>
    </lineage>
</organism>
<evidence type="ECO:0000313" key="1">
    <source>
        <dbReference type="EMBL" id="KAH7937017.1"/>
    </source>
</evidence>
<dbReference type="Proteomes" id="UP000821865">
    <property type="component" value="Chromosome 8"/>
</dbReference>